<dbReference type="AlphaFoldDB" id="A0A4R6FU92"/>
<gene>
    <name evidence="3" type="ORF">EV664_102142</name>
</gene>
<sequence>MGLIGRLFGASDRKSGAALYDAVVARGRAPHWYIEGAVADTVDGRFDMIAAILCMVLLAIEAKDRESRLGVDITERFVDDMDGQLREIGIGDIVVGKHIGKMMGMLGGRLGAYRDGLAMGDLSPALVRNLYRGEAPDAAALAHVAGGLARFRAALGELPLARIEQGELPE</sequence>
<dbReference type="OrthoDB" id="7158889at2"/>
<dbReference type="Pfam" id="PF03981">
    <property type="entry name" value="Ubiq_cyt_C_chap"/>
    <property type="match status" value="1"/>
</dbReference>
<feature type="domain" description="Ubiquinol-cytochrome c chaperone" evidence="2">
    <location>
        <begin position="37"/>
        <end position="167"/>
    </location>
</feature>
<evidence type="ECO:0000259" key="2">
    <source>
        <dbReference type="Pfam" id="PF03981"/>
    </source>
</evidence>
<evidence type="ECO:0000313" key="3">
    <source>
        <dbReference type="EMBL" id="TDN85436.1"/>
    </source>
</evidence>
<reference evidence="3 4" key="1">
    <citation type="submission" date="2019-03" db="EMBL/GenBank/DDBJ databases">
        <title>Genomic Encyclopedia of Type Strains, Phase IV (KMG-IV): sequencing the most valuable type-strain genomes for metagenomic binning, comparative biology and taxonomic classification.</title>
        <authorList>
            <person name="Goeker M."/>
        </authorList>
    </citation>
    <scope>NUCLEOTIDE SEQUENCE [LARGE SCALE GENOMIC DNA]</scope>
    <source>
        <strain evidence="3 4">DSM 25059</strain>
    </source>
</reference>
<protein>
    <submittedName>
        <fullName evidence="3">Cytochrome b pre-mRNA-processing protein 3</fullName>
    </submittedName>
</protein>
<keyword evidence="4" id="KW-1185">Reference proteome</keyword>
<comment type="similarity">
    <text evidence="1">Belongs to the UPF0174 family.</text>
</comment>
<evidence type="ECO:0000256" key="1">
    <source>
        <dbReference type="ARBA" id="ARBA00006436"/>
    </source>
</evidence>
<comment type="caution">
    <text evidence="3">The sequence shown here is derived from an EMBL/GenBank/DDBJ whole genome shotgun (WGS) entry which is preliminary data.</text>
</comment>
<dbReference type="EMBL" id="SNWD01000002">
    <property type="protein sequence ID" value="TDN85436.1"/>
    <property type="molecule type" value="Genomic_DNA"/>
</dbReference>
<evidence type="ECO:0000313" key="4">
    <source>
        <dbReference type="Proteomes" id="UP000295493"/>
    </source>
</evidence>
<dbReference type="Proteomes" id="UP000295493">
    <property type="component" value="Unassembled WGS sequence"/>
</dbReference>
<name>A0A4R6FU92_9SPHN</name>
<dbReference type="RefSeq" id="WP_133494382.1">
    <property type="nucleotide sequence ID" value="NZ_BMLU01000002.1"/>
</dbReference>
<organism evidence="3 4">
    <name type="scientific">Stakelama pacifica</name>
    <dbReference type="NCBI Taxonomy" id="517720"/>
    <lineage>
        <taxon>Bacteria</taxon>
        <taxon>Pseudomonadati</taxon>
        <taxon>Pseudomonadota</taxon>
        <taxon>Alphaproteobacteria</taxon>
        <taxon>Sphingomonadales</taxon>
        <taxon>Sphingomonadaceae</taxon>
        <taxon>Stakelama</taxon>
    </lineage>
</organism>
<proteinExistence type="inferred from homology"/>
<dbReference type="InterPro" id="IPR021150">
    <property type="entry name" value="Ubiq_cyt_c_chap"/>
</dbReference>
<accession>A0A4R6FU92</accession>